<proteinExistence type="predicted"/>
<reference evidence="1 2" key="1">
    <citation type="submission" date="2019-07" db="EMBL/GenBank/DDBJ databases">
        <title>Sulfurimonas paralvinellae sp. nov., a novel mesophilic, hydrogen- and sulfur-oxidizing chemolithoautotroph within the Epsilonproteo- bacteria isolated from a deep-sea hydrothermal vent polychaete nest, reclassification of Thiomicrospira denitrificans as Sulfurimonas denitrificans comb. nov. and emended description of the genus Sulfurimonas.</title>
        <authorList>
            <person name="Wang S."/>
            <person name="Jiang L."/>
            <person name="Shao Z."/>
        </authorList>
    </citation>
    <scope>NUCLEOTIDE SEQUENCE [LARGE SCALE GENOMIC DNA]</scope>
    <source>
        <strain evidence="1 2">GO25</strain>
    </source>
</reference>
<dbReference type="InterPro" id="IPR036390">
    <property type="entry name" value="WH_DNA-bd_sf"/>
</dbReference>
<dbReference type="KEGG" id="spal:FM071_05925"/>
<evidence type="ECO:0000313" key="2">
    <source>
        <dbReference type="Proteomes" id="UP000593580"/>
    </source>
</evidence>
<accession>A0A7M1B8C2</accession>
<organism evidence="1 2">
    <name type="scientific">Sulfurimonas paralvinellae</name>
    <dbReference type="NCBI Taxonomy" id="317658"/>
    <lineage>
        <taxon>Bacteria</taxon>
        <taxon>Pseudomonadati</taxon>
        <taxon>Campylobacterota</taxon>
        <taxon>Epsilonproteobacteria</taxon>
        <taxon>Campylobacterales</taxon>
        <taxon>Sulfurimonadaceae</taxon>
        <taxon>Sulfurimonas</taxon>
    </lineage>
</organism>
<name>A0A7M1B8C2_9BACT</name>
<dbReference type="InterPro" id="IPR026433">
    <property type="entry name" value="MarR_EPS"/>
</dbReference>
<dbReference type="SUPFAM" id="SSF46785">
    <property type="entry name" value="Winged helix' DNA-binding domain"/>
    <property type="match status" value="1"/>
</dbReference>
<dbReference type="EMBL" id="CP041406">
    <property type="protein sequence ID" value="QOP45851.1"/>
    <property type="molecule type" value="Genomic_DNA"/>
</dbReference>
<sequence>MEYSEVDLLVLRSIDKITTQQTIAQEIGFSVGKVNFVLKALIAKGLVKAENFANNQNKKQYKYLLTEKGIKEKINLTEKFIEQKKKEYDMLQADLQMHKANGEYAKAKGSI</sequence>
<dbReference type="NCBIfam" id="TIGR04176">
    <property type="entry name" value="MarR_EPS"/>
    <property type="match status" value="1"/>
</dbReference>
<keyword evidence="2" id="KW-1185">Reference proteome</keyword>
<evidence type="ECO:0000313" key="1">
    <source>
        <dbReference type="EMBL" id="QOP45851.1"/>
    </source>
</evidence>
<dbReference type="Proteomes" id="UP000593580">
    <property type="component" value="Chromosome"/>
</dbReference>
<protein>
    <submittedName>
        <fullName evidence="1">MarR family EPS-associated transcriptional regulator</fullName>
    </submittedName>
</protein>
<dbReference type="AlphaFoldDB" id="A0A7M1B8C2"/>
<dbReference type="RefSeq" id="WP_193109812.1">
    <property type="nucleotide sequence ID" value="NZ_CP041406.1"/>
</dbReference>
<gene>
    <name evidence="1" type="ORF">FM071_05925</name>
</gene>
<dbReference type="Gene3D" id="1.10.10.10">
    <property type="entry name" value="Winged helix-like DNA-binding domain superfamily/Winged helix DNA-binding domain"/>
    <property type="match status" value="1"/>
</dbReference>
<dbReference type="InterPro" id="IPR036388">
    <property type="entry name" value="WH-like_DNA-bd_sf"/>
</dbReference>